<feature type="domain" description="DUF418" evidence="2">
    <location>
        <begin position="222"/>
        <end position="386"/>
    </location>
</feature>
<dbReference type="EMBL" id="JACCFO010000001">
    <property type="protein sequence ID" value="NYI95156.1"/>
    <property type="molecule type" value="Genomic_DNA"/>
</dbReference>
<comment type="caution">
    <text evidence="3">The sequence shown here is derived from an EMBL/GenBank/DDBJ whole genome shotgun (WGS) entry which is preliminary data.</text>
</comment>
<keyword evidence="4" id="KW-1185">Reference proteome</keyword>
<proteinExistence type="predicted"/>
<name>A0A853BKT9_9ACTN</name>
<dbReference type="PANTHER" id="PTHR30590:SF2">
    <property type="entry name" value="INNER MEMBRANE PROTEIN"/>
    <property type="match status" value="1"/>
</dbReference>
<evidence type="ECO:0000256" key="1">
    <source>
        <dbReference type="SAM" id="Phobius"/>
    </source>
</evidence>
<dbReference type="Proteomes" id="UP000575985">
    <property type="component" value="Unassembled WGS sequence"/>
</dbReference>
<reference evidence="3 4" key="1">
    <citation type="submission" date="2020-07" db="EMBL/GenBank/DDBJ databases">
        <title>Sequencing the genomes of 1000 actinobacteria strains.</title>
        <authorList>
            <person name="Klenk H.-P."/>
        </authorList>
    </citation>
    <scope>NUCLEOTIDE SEQUENCE [LARGE SCALE GENOMIC DNA]</scope>
    <source>
        <strain evidence="3 4">DSM 45927</strain>
    </source>
</reference>
<dbReference type="PANTHER" id="PTHR30590">
    <property type="entry name" value="INNER MEMBRANE PROTEIN"/>
    <property type="match status" value="1"/>
</dbReference>
<keyword evidence="1" id="KW-0472">Membrane</keyword>
<evidence type="ECO:0000313" key="4">
    <source>
        <dbReference type="Proteomes" id="UP000575985"/>
    </source>
</evidence>
<feature type="transmembrane region" description="Helical" evidence="1">
    <location>
        <begin position="241"/>
        <end position="263"/>
    </location>
</feature>
<dbReference type="Pfam" id="PF04235">
    <property type="entry name" value="DUF418"/>
    <property type="match status" value="1"/>
</dbReference>
<keyword evidence="1" id="KW-0812">Transmembrane</keyword>
<sequence>MSTPTPAPAPARGATGAVDRALAPDLARGVMLLAIAVAHAPLFVTAVERGPALANDIAGVFHLLFVHNHARPMFAFLYGYALVQLYDRQTRRGADWPRTRRLLRRRGWWLAAIGFAHVVLLVPIDILAAYGIAGVLLVGLLRARDATLLWTGGVLLVPATLLTAMSVWLPLTQGVSSYTVGSIAAGDRGAVEMLADRLAAWPFGLAVAVVSVAPAVVFGMWAARRRYLEEPERHRGLLVRFTAAATGVSVLGALPAAAMQAGVWADPPAAAVGAASLVQPLTGYFGGIAMAGAVALAAIAAARSRGPLTTALQALGQRSMTVYLAQSVVFTFVFFPFGLGLQDDLGLAGATAVAAASWVAAVVAADLMRRAGRRGPAEVLLRWLAYPRRPRAGSA</sequence>
<dbReference type="AlphaFoldDB" id="A0A853BKT9"/>
<feature type="transmembrane region" description="Helical" evidence="1">
    <location>
        <begin position="322"/>
        <end position="339"/>
    </location>
</feature>
<feature type="transmembrane region" description="Helical" evidence="1">
    <location>
        <begin position="199"/>
        <end position="221"/>
    </location>
</feature>
<evidence type="ECO:0000313" key="3">
    <source>
        <dbReference type="EMBL" id="NYI95156.1"/>
    </source>
</evidence>
<feature type="transmembrane region" description="Helical" evidence="1">
    <location>
        <begin position="108"/>
        <end position="141"/>
    </location>
</feature>
<keyword evidence="1" id="KW-1133">Transmembrane helix</keyword>
<accession>A0A853BKT9</accession>
<dbReference type="InterPro" id="IPR052529">
    <property type="entry name" value="Bact_Transport_Assoc"/>
</dbReference>
<feature type="transmembrane region" description="Helical" evidence="1">
    <location>
        <begin position="283"/>
        <end position="302"/>
    </location>
</feature>
<protein>
    <submittedName>
        <fullName evidence="3">Putative membrane protein YeiB</fullName>
    </submittedName>
</protein>
<gene>
    <name evidence="3" type="ORF">HNR12_001433</name>
</gene>
<evidence type="ECO:0000259" key="2">
    <source>
        <dbReference type="Pfam" id="PF04235"/>
    </source>
</evidence>
<feature type="transmembrane region" description="Helical" evidence="1">
    <location>
        <begin position="148"/>
        <end position="169"/>
    </location>
</feature>
<organism evidence="3 4">
    <name type="scientific">Streptomonospora nanhaiensis</name>
    <dbReference type="NCBI Taxonomy" id="1323731"/>
    <lineage>
        <taxon>Bacteria</taxon>
        <taxon>Bacillati</taxon>
        <taxon>Actinomycetota</taxon>
        <taxon>Actinomycetes</taxon>
        <taxon>Streptosporangiales</taxon>
        <taxon>Nocardiopsidaceae</taxon>
        <taxon>Streptomonospora</taxon>
    </lineage>
</organism>
<dbReference type="InterPro" id="IPR007349">
    <property type="entry name" value="DUF418"/>
</dbReference>
<dbReference type="RefSeq" id="WP_338119737.1">
    <property type="nucleotide sequence ID" value="NZ_JACCFO010000001.1"/>
</dbReference>
<feature type="transmembrane region" description="Helical" evidence="1">
    <location>
        <begin position="345"/>
        <end position="365"/>
    </location>
</feature>